<accession>A0ABU0ZD68</accession>
<evidence type="ECO:0008006" key="4">
    <source>
        <dbReference type="Google" id="ProtNLM"/>
    </source>
</evidence>
<feature type="compositionally biased region" description="Basic and acidic residues" evidence="1">
    <location>
        <begin position="92"/>
        <end position="102"/>
    </location>
</feature>
<evidence type="ECO:0000313" key="3">
    <source>
        <dbReference type="Proteomes" id="UP001230908"/>
    </source>
</evidence>
<dbReference type="Proteomes" id="UP001230908">
    <property type="component" value="Unassembled WGS sequence"/>
</dbReference>
<gene>
    <name evidence="2" type="ORF">RB614_10310</name>
</gene>
<feature type="region of interest" description="Disordered" evidence="1">
    <location>
        <begin position="1"/>
        <end position="20"/>
    </location>
</feature>
<evidence type="ECO:0000256" key="1">
    <source>
        <dbReference type="SAM" id="MobiDB-lite"/>
    </source>
</evidence>
<feature type="region of interest" description="Disordered" evidence="1">
    <location>
        <begin position="64"/>
        <end position="102"/>
    </location>
</feature>
<keyword evidence="3" id="KW-1185">Reference proteome</keyword>
<comment type="caution">
    <text evidence="2">The sequence shown here is derived from an EMBL/GenBank/DDBJ whole genome shotgun (WGS) entry which is preliminary data.</text>
</comment>
<feature type="compositionally biased region" description="Basic and acidic residues" evidence="1">
    <location>
        <begin position="10"/>
        <end position="19"/>
    </location>
</feature>
<organism evidence="2 3">
    <name type="scientific">Phytohabitans maris</name>
    <dbReference type="NCBI Taxonomy" id="3071409"/>
    <lineage>
        <taxon>Bacteria</taxon>
        <taxon>Bacillati</taxon>
        <taxon>Actinomycetota</taxon>
        <taxon>Actinomycetes</taxon>
        <taxon>Micromonosporales</taxon>
        <taxon>Micromonosporaceae</taxon>
    </lineage>
</organism>
<protein>
    <recommendedName>
        <fullName evidence="4">FXSXX-COOH protein</fullName>
    </recommendedName>
</protein>
<name>A0ABU0ZD68_9ACTN</name>
<reference evidence="2 3" key="1">
    <citation type="submission" date="2023-08" db="EMBL/GenBank/DDBJ databases">
        <title>Phytohabitans sansha sp. nov., isolated from marine sediment.</title>
        <authorList>
            <person name="Zhao Y."/>
            <person name="Yi K."/>
        </authorList>
    </citation>
    <scope>NUCLEOTIDE SEQUENCE [LARGE SCALE GENOMIC DNA]</scope>
    <source>
        <strain evidence="2 3">ZYX-F-186</strain>
    </source>
</reference>
<proteinExistence type="predicted"/>
<sequence>MSSLRLKGMSMHEEEHSAAADEASAYLLPDLSKQALGELFATDDSALAACVQRLLRDMSRPAENYAAHGSTPDPVEFLSDDSAESGVAKTASPDRPDILSME</sequence>
<dbReference type="EMBL" id="JAVHUY010000008">
    <property type="protein sequence ID" value="MDQ7904913.1"/>
    <property type="molecule type" value="Genomic_DNA"/>
</dbReference>
<dbReference type="RefSeq" id="WP_308712181.1">
    <property type="nucleotide sequence ID" value="NZ_JAVHUY010000008.1"/>
</dbReference>
<evidence type="ECO:0000313" key="2">
    <source>
        <dbReference type="EMBL" id="MDQ7904913.1"/>
    </source>
</evidence>